<dbReference type="AlphaFoldDB" id="A0A7H0LHJ4"/>
<keyword evidence="1" id="KW-1133">Transmembrane helix</keyword>
<evidence type="ECO:0000313" key="3">
    <source>
        <dbReference type="Proteomes" id="UP000516148"/>
    </source>
</evidence>
<keyword evidence="1" id="KW-0472">Membrane</keyword>
<keyword evidence="3" id="KW-1185">Reference proteome</keyword>
<sequence>MGKRILSVVLGAVAAVVIVALTELLAGTLYPLGGELDSADAETTAAIMAGMPLPAKLLVVLAWFLGALGGAWLALRISDWRWAGWIVAVLVVAGGISAIVMLPHPLWMQVCAVVVPLLGGRIAARIHRKPYPGEPLLG</sequence>
<dbReference type="RefSeq" id="WP_187761470.1">
    <property type="nucleotide sequence ID" value="NZ_CP061038.1"/>
</dbReference>
<feature type="transmembrane region" description="Helical" evidence="1">
    <location>
        <begin position="57"/>
        <end position="75"/>
    </location>
</feature>
<keyword evidence="1" id="KW-0812">Transmembrane</keyword>
<dbReference type="KEGG" id="spap:H3Z74_21110"/>
<feature type="transmembrane region" description="Helical" evidence="1">
    <location>
        <begin position="82"/>
        <end position="100"/>
    </location>
</feature>
<reference evidence="2 3" key="1">
    <citation type="submission" date="2020-09" db="EMBL/GenBank/DDBJ databases">
        <title>Sphingomonas sp., a new species isolated from pork steak.</title>
        <authorList>
            <person name="Heidler von Heilborn D."/>
        </authorList>
    </citation>
    <scope>NUCLEOTIDE SEQUENCE [LARGE SCALE GENOMIC DNA]</scope>
    <source>
        <strain evidence="3">S8-3T</strain>
    </source>
</reference>
<evidence type="ECO:0000313" key="2">
    <source>
        <dbReference type="EMBL" id="QNQ09147.1"/>
    </source>
</evidence>
<protein>
    <submittedName>
        <fullName evidence="2">Uncharacterized protein</fullName>
    </submittedName>
</protein>
<proteinExistence type="predicted"/>
<evidence type="ECO:0000256" key="1">
    <source>
        <dbReference type="SAM" id="Phobius"/>
    </source>
</evidence>
<accession>A0A7H0LHJ4</accession>
<dbReference type="Proteomes" id="UP000516148">
    <property type="component" value="Chromosome"/>
</dbReference>
<organism evidence="2 3">
    <name type="scientific">Sphingomonas alpina</name>
    <dbReference type="NCBI Taxonomy" id="653931"/>
    <lineage>
        <taxon>Bacteria</taxon>
        <taxon>Pseudomonadati</taxon>
        <taxon>Pseudomonadota</taxon>
        <taxon>Alphaproteobacteria</taxon>
        <taxon>Sphingomonadales</taxon>
        <taxon>Sphingomonadaceae</taxon>
        <taxon>Sphingomonas</taxon>
    </lineage>
</organism>
<feature type="transmembrane region" description="Helical" evidence="1">
    <location>
        <begin position="106"/>
        <end position="124"/>
    </location>
</feature>
<name>A0A7H0LHJ4_9SPHN</name>
<gene>
    <name evidence="2" type="ORF">H3Z74_21110</name>
</gene>
<dbReference type="EMBL" id="CP061038">
    <property type="protein sequence ID" value="QNQ09147.1"/>
    <property type="molecule type" value="Genomic_DNA"/>
</dbReference>